<dbReference type="Pfam" id="PF09997">
    <property type="entry name" value="DUF2238"/>
    <property type="match status" value="1"/>
</dbReference>
<keyword evidence="1" id="KW-1133">Transmembrane helix</keyword>
<dbReference type="EMBL" id="JACHNU010000012">
    <property type="protein sequence ID" value="MBB4665197.1"/>
    <property type="molecule type" value="Genomic_DNA"/>
</dbReference>
<feature type="transmembrane region" description="Helical" evidence="1">
    <location>
        <begin position="96"/>
        <end position="116"/>
    </location>
</feature>
<gene>
    <name evidence="2" type="ORF">BDZ31_004818</name>
</gene>
<feature type="transmembrane region" description="Helical" evidence="1">
    <location>
        <begin position="122"/>
        <end position="141"/>
    </location>
</feature>
<evidence type="ECO:0000313" key="3">
    <source>
        <dbReference type="Proteomes" id="UP000585272"/>
    </source>
</evidence>
<comment type="caution">
    <text evidence="2">The sequence shown here is derived from an EMBL/GenBank/DDBJ whole genome shotgun (WGS) entry which is preliminary data.</text>
</comment>
<evidence type="ECO:0000313" key="2">
    <source>
        <dbReference type="EMBL" id="MBB4665197.1"/>
    </source>
</evidence>
<dbReference type="AlphaFoldDB" id="A0A840IJD1"/>
<evidence type="ECO:0008006" key="4">
    <source>
        <dbReference type="Google" id="ProtNLM"/>
    </source>
</evidence>
<dbReference type="RefSeq" id="WP_183345917.1">
    <property type="nucleotide sequence ID" value="NZ_JACHNU010000012.1"/>
</dbReference>
<dbReference type="InterPro" id="IPR014509">
    <property type="entry name" value="YjdF-like"/>
</dbReference>
<keyword evidence="1" id="KW-0812">Transmembrane</keyword>
<protein>
    <recommendedName>
        <fullName evidence="4">DUF2238 domain-containing protein</fullName>
    </recommendedName>
</protein>
<proteinExistence type="predicted"/>
<feature type="transmembrane region" description="Helical" evidence="1">
    <location>
        <begin position="162"/>
        <end position="183"/>
    </location>
</feature>
<evidence type="ECO:0000256" key="1">
    <source>
        <dbReference type="SAM" id="Phobius"/>
    </source>
</evidence>
<organism evidence="2 3">
    <name type="scientific">Conexibacter arvalis</name>
    <dbReference type="NCBI Taxonomy" id="912552"/>
    <lineage>
        <taxon>Bacteria</taxon>
        <taxon>Bacillati</taxon>
        <taxon>Actinomycetota</taxon>
        <taxon>Thermoleophilia</taxon>
        <taxon>Solirubrobacterales</taxon>
        <taxon>Conexibacteraceae</taxon>
        <taxon>Conexibacter</taxon>
    </lineage>
</organism>
<accession>A0A840IJD1</accession>
<name>A0A840IJD1_9ACTN</name>
<feature type="transmembrane region" description="Helical" evidence="1">
    <location>
        <begin position="203"/>
        <end position="225"/>
    </location>
</feature>
<keyword evidence="3" id="KW-1185">Reference proteome</keyword>
<dbReference type="Proteomes" id="UP000585272">
    <property type="component" value="Unassembled WGS sequence"/>
</dbReference>
<reference evidence="2 3" key="1">
    <citation type="submission" date="2020-08" db="EMBL/GenBank/DDBJ databases">
        <title>Genomic Encyclopedia of Archaeal and Bacterial Type Strains, Phase II (KMG-II): from individual species to whole genera.</title>
        <authorList>
            <person name="Goeker M."/>
        </authorList>
    </citation>
    <scope>NUCLEOTIDE SEQUENCE [LARGE SCALE GENOMIC DNA]</scope>
    <source>
        <strain evidence="2 3">DSM 23288</strain>
    </source>
</reference>
<keyword evidence="1" id="KW-0472">Membrane</keyword>
<sequence length="242" mass="27336">MRLGDRVLRSAAEPALRPHGDPVTQRRPLWRPPALLRAIFLGDWHPVLRDPLDLFRLSFVVGAVVFHLTGDDHAATQLALNAVAVFVARMVDLPRVFDWGFCIAMFFNGWGDALHLFVDWSWYDNVVHITLPCFFAPMIYIGLSRIEVVPEPALVRLRATRLFGMGFIAFCIGVTAVTVYEVYEWIAVRWFGQNLFISYADTIADIADGFLGSLVGALLLCLWALGRFSSHRSVRDARGYRL</sequence>